<dbReference type="OrthoDB" id="5241253at2"/>
<dbReference type="InterPro" id="IPR015943">
    <property type="entry name" value="WD40/YVTN_repeat-like_dom_sf"/>
</dbReference>
<gene>
    <name evidence="1" type="ORF">EFL95_10830</name>
</gene>
<evidence type="ECO:0000313" key="2">
    <source>
        <dbReference type="Proteomes" id="UP000277094"/>
    </source>
</evidence>
<dbReference type="AlphaFoldDB" id="A0A3N0DV92"/>
<keyword evidence="2" id="KW-1185">Reference proteome</keyword>
<dbReference type="Gene3D" id="2.130.10.10">
    <property type="entry name" value="YVTN repeat-like/Quinoprotein amine dehydrogenase"/>
    <property type="match status" value="1"/>
</dbReference>
<evidence type="ECO:0000313" key="1">
    <source>
        <dbReference type="EMBL" id="RNL79471.1"/>
    </source>
</evidence>
<accession>A0A3N0DV92</accession>
<dbReference type="RefSeq" id="WP_123233973.1">
    <property type="nucleotide sequence ID" value="NZ_RJSG01000002.1"/>
</dbReference>
<name>A0A3N0DV92_9ACTN</name>
<dbReference type="Proteomes" id="UP000277094">
    <property type="component" value="Unassembled WGS sequence"/>
</dbReference>
<dbReference type="InterPro" id="IPR011048">
    <property type="entry name" value="Haem_d1_sf"/>
</dbReference>
<sequence length="495" mass="52712">MVLPNPASRRAAARRLLAVTAVLLIAVGGWAISGNAATGISTAAVPRAHCGPGSLPETDIQGRVPNTDYTDGRAAKGYRCNTVQVSHQGSSGGFKTLRYTDPAGHTCAFYDSTLTLPRDVVSDILSGDGLGVVVLDMSDPAHPKKTANLASVGMLSPHESLLVNAKRGLLVGVMGTAATAPGILDVYDVKTDCRHPKLLSSSLSGVLGHESGFSPDGKTYYVAGAAGFTMTAVDLTTPSKPKVLYVGTNVVYHGLRLSSDGRTMYVANIGQPGPGGITGAGLRILDVSQIQDRKPHPKVSILSTIHWPDASIPQAAEPFTSKGHHYLFETDEFIDLFSFKGLSNLPESPVGAARIINVDDPRHPFVVSNIKLQVHEPANRKGDEAKDPMAWFPAQGYAAHYCGIPTRDNPKIAGCSMILSGLRLFDIRDVAHPKEVGYFNKPKTQIDKLALIPALGGYAMSQPAWDVARNSVWYTDTNSGFYVVKLTNGVQNLLH</sequence>
<comment type="caution">
    <text evidence="1">The sequence shown here is derived from an EMBL/GenBank/DDBJ whole genome shotgun (WGS) entry which is preliminary data.</text>
</comment>
<reference evidence="1 2" key="1">
    <citation type="submission" date="2018-11" db="EMBL/GenBank/DDBJ databases">
        <authorList>
            <person name="Li F."/>
        </authorList>
    </citation>
    <scope>NUCLEOTIDE SEQUENCE [LARGE SCALE GENOMIC DNA]</scope>
    <source>
        <strain evidence="1 2">KIS18-7</strain>
    </source>
</reference>
<protein>
    <submittedName>
        <fullName evidence="1">Uncharacterized protein</fullName>
    </submittedName>
</protein>
<proteinExistence type="predicted"/>
<dbReference type="SUPFAM" id="SSF51004">
    <property type="entry name" value="C-terminal (heme d1) domain of cytochrome cd1-nitrite reductase"/>
    <property type="match status" value="1"/>
</dbReference>
<organism evidence="1 2">
    <name type="scientific">Nocardioides marmorisolisilvae</name>
    <dbReference type="NCBI Taxonomy" id="1542737"/>
    <lineage>
        <taxon>Bacteria</taxon>
        <taxon>Bacillati</taxon>
        <taxon>Actinomycetota</taxon>
        <taxon>Actinomycetes</taxon>
        <taxon>Propionibacteriales</taxon>
        <taxon>Nocardioidaceae</taxon>
        <taxon>Nocardioides</taxon>
    </lineage>
</organism>
<dbReference type="EMBL" id="RJSG01000002">
    <property type="protein sequence ID" value="RNL79471.1"/>
    <property type="molecule type" value="Genomic_DNA"/>
</dbReference>